<reference evidence="2" key="1">
    <citation type="submission" date="2014-05" db="EMBL/GenBank/DDBJ databases">
        <title>The genome and life-stage specific transcriptomes of Globodera pallida elucidate key aspects of plant parasitism by a cyst nematode.</title>
        <authorList>
            <person name="Cotton J.A."/>
            <person name="Lilley C.J."/>
            <person name="Jones L.M."/>
            <person name="Kikuchi T."/>
            <person name="Reid A.J."/>
            <person name="Thorpe P."/>
            <person name="Tsai I.J."/>
            <person name="Beasley H."/>
            <person name="Blok V."/>
            <person name="Cock P.J.A."/>
            <person name="Van den Akker S.E."/>
            <person name="Holroyd N."/>
            <person name="Hunt M."/>
            <person name="Mantelin S."/>
            <person name="Naghra H."/>
            <person name="Pain A."/>
            <person name="Palomares-Rius J.E."/>
            <person name="Zarowiecki M."/>
            <person name="Berriman M."/>
            <person name="Jones J.T."/>
            <person name="Urwin P.E."/>
        </authorList>
    </citation>
    <scope>NUCLEOTIDE SEQUENCE [LARGE SCALE GENOMIC DNA]</scope>
    <source>
        <strain evidence="2">Lindley</strain>
    </source>
</reference>
<dbReference type="PROSITE" id="PS50007">
    <property type="entry name" value="PIPLC_X_DOMAIN"/>
    <property type="match status" value="1"/>
</dbReference>
<feature type="coiled-coil region" evidence="1">
    <location>
        <begin position="7"/>
        <end position="94"/>
    </location>
</feature>
<dbReference type="Proteomes" id="UP000050741">
    <property type="component" value="Unassembled WGS sequence"/>
</dbReference>
<protein>
    <submittedName>
        <fullName evidence="3">Coiled-coil domain-containing protein 176</fullName>
    </submittedName>
</protein>
<proteinExistence type="predicted"/>
<keyword evidence="2" id="KW-1185">Reference proteome</keyword>
<keyword evidence="1" id="KW-0175">Coiled coil</keyword>
<reference evidence="3" key="2">
    <citation type="submission" date="2016-06" db="UniProtKB">
        <authorList>
            <consortium name="WormBaseParasite"/>
        </authorList>
    </citation>
    <scope>IDENTIFICATION</scope>
</reference>
<name>A0A183CRB6_GLOPA</name>
<sequence>MEEWKRITKLELENKALRAELEHQKLLIAHNALQTKMEEYQNKQQQTIDALTEQLKEGAKCVESEKVERMELELTKTNRKFEELANNSKDAIEEVGKIV</sequence>
<evidence type="ECO:0000256" key="1">
    <source>
        <dbReference type="SAM" id="Coils"/>
    </source>
</evidence>
<evidence type="ECO:0000313" key="2">
    <source>
        <dbReference type="Proteomes" id="UP000050741"/>
    </source>
</evidence>
<dbReference type="WBParaSite" id="GPLIN_001542400">
    <property type="protein sequence ID" value="GPLIN_001542400"/>
    <property type="gene ID" value="GPLIN_001542400"/>
</dbReference>
<organism evidence="2 3">
    <name type="scientific">Globodera pallida</name>
    <name type="common">Potato cyst nematode worm</name>
    <name type="synonym">Heterodera pallida</name>
    <dbReference type="NCBI Taxonomy" id="36090"/>
    <lineage>
        <taxon>Eukaryota</taxon>
        <taxon>Metazoa</taxon>
        <taxon>Ecdysozoa</taxon>
        <taxon>Nematoda</taxon>
        <taxon>Chromadorea</taxon>
        <taxon>Rhabditida</taxon>
        <taxon>Tylenchina</taxon>
        <taxon>Tylenchomorpha</taxon>
        <taxon>Tylenchoidea</taxon>
        <taxon>Heteroderidae</taxon>
        <taxon>Heteroderinae</taxon>
        <taxon>Globodera</taxon>
    </lineage>
</organism>
<dbReference type="AlphaFoldDB" id="A0A183CRB6"/>
<accession>A0A183CRB6</accession>
<evidence type="ECO:0000313" key="3">
    <source>
        <dbReference type="WBParaSite" id="GPLIN_001542400"/>
    </source>
</evidence>